<protein>
    <submittedName>
        <fullName evidence="2">Uncharacterized protein</fullName>
    </submittedName>
</protein>
<gene>
    <name evidence="2" type="primary">67</name>
    <name evidence="2" type="ORF">PBI_YANG_67</name>
</gene>
<dbReference type="KEGG" id="vg:55006912"/>
<name>A0A3G2KJI8_9CAUD</name>
<reference evidence="3" key="1">
    <citation type="submission" date="2018-09" db="EMBL/GenBank/DDBJ databases">
        <authorList>
            <person name="Rimple P.A."/>
            <person name="Stoner T.H."/>
            <person name="Garlena R.A."/>
            <person name="Russell D.A."/>
            <person name="Pope W.H."/>
            <person name="Jacobs-Sera D."/>
            <person name="Hatfull G.F."/>
        </authorList>
    </citation>
    <scope>NUCLEOTIDE SEQUENCE [LARGE SCALE GENOMIC DNA]</scope>
</reference>
<evidence type="ECO:0000256" key="1">
    <source>
        <dbReference type="SAM" id="MobiDB-lite"/>
    </source>
</evidence>
<feature type="region of interest" description="Disordered" evidence="1">
    <location>
        <begin position="24"/>
        <end position="62"/>
    </location>
</feature>
<feature type="compositionally biased region" description="Low complexity" evidence="1">
    <location>
        <begin position="26"/>
        <end position="38"/>
    </location>
</feature>
<dbReference type="RefSeq" id="YP_009815685.1">
    <property type="nucleotide sequence ID" value="NC_048097.1"/>
</dbReference>
<dbReference type="Proteomes" id="UP000273593">
    <property type="component" value="Segment"/>
</dbReference>
<evidence type="ECO:0000313" key="3">
    <source>
        <dbReference type="Proteomes" id="UP000273593"/>
    </source>
</evidence>
<organism evidence="2 3">
    <name type="scientific">Arthrobacter phage Yang</name>
    <dbReference type="NCBI Taxonomy" id="2419970"/>
    <lineage>
        <taxon>Viruses</taxon>
        <taxon>Duplodnaviria</taxon>
        <taxon>Heunggongvirae</taxon>
        <taxon>Uroviricota</taxon>
        <taxon>Caudoviricetes</taxon>
        <taxon>Casidaviridae</taxon>
        <taxon>Yangvirus</taxon>
        <taxon>Yangvirus yang</taxon>
        <taxon>Arthobacter virus Yang</taxon>
    </lineage>
</organism>
<proteinExistence type="predicted"/>
<accession>A0A3G2KJI8</accession>
<dbReference type="GeneID" id="55006912"/>
<dbReference type="EMBL" id="MH834629">
    <property type="protein sequence ID" value="AYN59152.1"/>
    <property type="molecule type" value="Genomic_DNA"/>
</dbReference>
<sequence length="62" mass="6487">MMLMLQIRDIAVALKIGLHFGRVDKAPASAPSNPPASAQEDPLPSPRKTPVGFAPNPPRGAS</sequence>
<evidence type="ECO:0000313" key="2">
    <source>
        <dbReference type="EMBL" id="AYN59152.1"/>
    </source>
</evidence>
<keyword evidence="3" id="KW-1185">Reference proteome</keyword>